<comment type="subcellular location">
    <subcellularLocation>
        <location evidence="1">Nucleus</location>
    </subcellularLocation>
</comment>
<dbReference type="Pfam" id="PF04082">
    <property type="entry name" value="Fungal_trans"/>
    <property type="match status" value="1"/>
</dbReference>
<dbReference type="GO" id="GO:0008270">
    <property type="term" value="F:zinc ion binding"/>
    <property type="evidence" value="ECO:0007669"/>
    <property type="project" value="InterPro"/>
</dbReference>
<dbReference type="Proteomes" id="UP000034680">
    <property type="component" value="Unassembled WGS sequence"/>
</dbReference>
<sequence>MDNVYNTAAINDAHGKPGGTASLLRVILVVSVAMQLTEKHRLQGRHLGKCVEDFLYATSGSREPCVSLAQALLLLLVLRITEASDTDSISSSMGVQGLTSQVVLSVGLHRDPDLLFPGESTYRRDTRKRLWACYLRLSLDYSVRTGTPFPVHLEDTDCPLPAATRISRLDVLPPSPFSRCDVDPESEEADAVFGLAAAKLARTLVPMQRALCSSVPKASQCELSMQEIGATFDSYIADAPPSLKIDCAAKTPTNAILMLQRSILSINMHSITLVVALRNILCEPPDPSQKAQMMEVWDHAISILDVFQNLLQLGDQRGPEATAAADIAHQLLWPDAVRAALYGCILVGRMRRLDGGRMLWSGAARNNTIATVCQSLLSAPLSFMCRFWQRRFHLGPVATKVSLLLAVALTVTSNLDGASGDGAAAGEWTQDSKQRFMLMGVTVVDEWVAGMKAAFEARRREDRGAAAAAAASALLLEAGTAGLSPSPSHNNVLPVTASSALGGTPYGEIPTHARIPSLSPSLATDSGFGDFDFNPNGIFGQGFEFDSVEWFMMQAMGEYGHDVSLSPTTQSSGLE</sequence>
<dbReference type="InterPro" id="IPR007219">
    <property type="entry name" value="XnlR_reg_dom"/>
</dbReference>
<reference evidence="4 5" key="2">
    <citation type="submission" date="2015-05" db="EMBL/GenBank/DDBJ databases">
        <authorList>
            <person name="Morales-Cruz A."/>
            <person name="Amrine K.C."/>
            <person name="Cantu D."/>
        </authorList>
    </citation>
    <scope>NUCLEOTIDE SEQUENCE [LARGE SCALE GENOMIC DNA]</scope>
    <source>
        <strain evidence="4">DA912</strain>
    </source>
</reference>
<dbReference type="GO" id="GO:0005634">
    <property type="term" value="C:nucleus"/>
    <property type="evidence" value="ECO:0007669"/>
    <property type="project" value="UniProtKB-SubCell"/>
</dbReference>
<evidence type="ECO:0000313" key="5">
    <source>
        <dbReference type="Proteomes" id="UP000034680"/>
    </source>
</evidence>
<reference evidence="4 5" key="1">
    <citation type="submission" date="2015-05" db="EMBL/GenBank/DDBJ databases">
        <title>Distinctive expansion of gene families associated with plant cell wall degradation and secondary metabolism in the genomes of grapevine trunk pathogens.</title>
        <authorList>
            <person name="Lawrence D.P."/>
            <person name="Travadon R."/>
            <person name="Rolshausen P.E."/>
            <person name="Baumgartner K."/>
        </authorList>
    </citation>
    <scope>NUCLEOTIDE SEQUENCE [LARGE SCALE GENOMIC DNA]</scope>
    <source>
        <strain evidence="4">DA912</strain>
    </source>
</reference>
<evidence type="ECO:0000313" key="4">
    <source>
        <dbReference type="EMBL" id="KKY30490.1"/>
    </source>
</evidence>
<keyword evidence="2" id="KW-0539">Nucleus</keyword>
<organism evidence="4 5">
    <name type="scientific">Diaporthe ampelina</name>
    <dbReference type="NCBI Taxonomy" id="1214573"/>
    <lineage>
        <taxon>Eukaryota</taxon>
        <taxon>Fungi</taxon>
        <taxon>Dikarya</taxon>
        <taxon>Ascomycota</taxon>
        <taxon>Pezizomycotina</taxon>
        <taxon>Sordariomycetes</taxon>
        <taxon>Sordariomycetidae</taxon>
        <taxon>Diaporthales</taxon>
        <taxon>Diaporthaceae</taxon>
        <taxon>Diaporthe</taxon>
    </lineage>
</organism>
<dbReference type="InterPro" id="IPR050613">
    <property type="entry name" value="Sec_Metabolite_Reg"/>
</dbReference>
<proteinExistence type="predicted"/>
<keyword evidence="5" id="KW-1185">Reference proteome</keyword>
<dbReference type="AlphaFoldDB" id="A0A0G2HQN1"/>
<dbReference type="GO" id="GO:0003677">
    <property type="term" value="F:DNA binding"/>
    <property type="evidence" value="ECO:0007669"/>
    <property type="project" value="InterPro"/>
</dbReference>
<evidence type="ECO:0000256" key="2">
    <source>
        <dbReference type="ARBA" id="ARBA00023242"/>
    </source>
</evidence>
<accession>A0A0G2HQN1</accession>
<dbReference type="GO" id="GO:0006351">
    <property type="term" value="P:DNA-templated transcription"/>
    <property type="evidence" value="ECO:0007669"/>
    <property type="project" value="InterPro"/>
</dbReference>
<comment type="caution">
    <text evidence="4">The sequence shown here is derived from an EMBL/GenBank/DDBJ whole genome shotgun (WGS) entry which is preliminary data.</text>
</comment>
<protein>
    <submittedName>
        <fullName evidence="4">Putative c6 transcription</fullName>
    </submittedName>
</protein>
<feature type="domain" description="Xylanolytic transcriptional activator regulatory" evidence="3">
    <location>
        <begin position="17"/>
        <end position="162"/>
    </location>
</feature>
<dbReference type="EMBL" id="LCUC01000477">
    <property type="protein sequence ID" value="KKY30490.1"/>
    <property type="molecule type" value="Genomic_DNA"/>
</dbReference>
<dbReference type="CDD" id="cd12148">
    <property type="entry name" value="fungal_TF_MHR"/>
    <property type="match status" value="1"/>
</dbReference>
<dbReference type="PANTHER" id="PTHR31001:SF58">
    <property type="entry name" value="ZN(II)2CYS6 TRANSCRIPTION FACTOR (EUROFUNG)"/>
    <property type="match status" value="1"/>
</dbReference>
<name>A0A0G2HQN1_9PEZI</name>
<evidence type="ECO:0000256" key="1">
    <source>
        <dbReference type="ARBA" id="ARBA00004123"/>
    </source>
</evidence>
<dbReference type="PANTHER" id="PTHR31001">
    <property type="entry name" value="UNCHARACTERIZED TRANSCRIPTIONAL REGULATORY PROTEIN"/>
    <property type="match status" value="1"/>
</dbReference>
<gene>
    <name evidence="4" type="ORF">UCDDA912_g09577</name>
</gene>
<evidence type="ECO:0000259" key="3">
    <source>
        <dbReference type="Pfam" id="PF04082"/>
    </source>
</evidence>
<dbReference type="OrthoDB" id="5319341at2759"/>